<dbReference type="GO" id="GO:0016020">
    <property type="term" value="C:membrane"/>
    <property type="evidence" value="ECO:0007669"/>
    <property type="project" value="UniProtKB-SubCell"/>
</dbReference>
<comment type="subcellular location">
    <subcellularLocation>
        <location evidence="1">Membrane</location>
        <topology evidence="1">Single-pass type II membrane protein</topology>
    </subcellularLocation>
</comment>
<dbReference type="GO" id="GO:0016263">
    <property type="term" value="F:glycoprotein-N-acetylgalactosamine 3-beta-galactosyltransferase activity"/>
    <property type="evidence" value="ECO:0007669"/>
    <property type="project" value="UniProtKB-EC"/>
</dbReference>
<keyword evidence="14" id="KW-1185">Reference proteome</keyword>
<feature type="non-terminal residue" evidence="13">
    <location>
        <position position="111"/>
    </location>
</feature>
<comment type="caution">
    <text evidence="13">The sequence shown here is derived from an EMBL/GenBank/DDBJ whole genome shotgun (WGS) entry which is preliminary data.</text>
</comment>
<keyword evidence="11" id="KW-0472">Membrane</keyword>
<dbReference type="AlphaFoldDB" id="A0A8J5JIS6"/>
<evidence type="ECO:0000256" key="8">
    <source>
        <dbReference type="ARBA" id="ARBA00022741"/>
    </source>
</evidence>
<reference evidence="13" key="1">
    <citation type="journal article" date="2021" name="Sci. Adv.">
        <title>The American lobster genome reveals insights on longevity, neural, and immune adaptations.</title>
        <authorList>
            <person name="Polinski J.M."/>
            <person name="Zimin A.V."/>
            <person name="Clark K.F."/>
            <person name="Kohn A.B."/>
            <person name="Sadowski N."/>
            <person name="Timp W."/>
            <person name="Ptitsyn A."/>
            <person name="Khanna P."/>
            <person name="Romanova D.Y."/>
            <person name="Williams P."/>
            <person name="Greenwood S.J."/>
            <person name="Moroz L.L."/>
            <person name="Walt D.R."/>
            <person name="Bodnar A.G."/>
        </authorList>
    </citation>
    <scope>NUCLEOTIDE SEQUENCE</scope>
    <source>
        <strain evidence="13">GMGI-L3</strain>
    </source>
</reference>
<keyword evidence="10" id="KW-1133">Transmembrane helix</keyword>
<comment type="similarity">
    <text evidence="3">Belongs to the glycosyltransferase 31 family. Beta3-Gal-T subfamily.</text>
</comment>
<evidence type="ECO:0000259" key="12">
    <source>
        <dbReference type="Pfam" id="PF02434"/>
    </source>
</evidence>
<evidence type="ECO:0000256" key="9">
    <source>
        <dbReference type="ARBA" id="ARBA00022968"/>
    </source>
</evidence>
<dbReference type="InterPro" id="IPR003378">
    <property type="entry name" value="Fringe-like_glycosylTrfase"/>
</dbReference>
<keyword evidence="6" id="KW-0808">Transferase</keyword>
<keyword evidence="8" id="KW-0547">Nucleotide-binding</keyword>
<evidence type="ECO:0000256" key="10">
    <source>
        <dbReference type="ARBA" id="ARBA00022989"/>
    </source>
</evidence>
<evidence type="ECO:0000256" key="2">
    <source>
        <dbReference type="ARBA" id="ARBA00004922"/>
    </source>
</evidence>
<keyword evidence="7" id="KW-0812">Transmembrane</keyword>
<dbReference type="EC" id="2.4.1.122" evidence="4"/>
<comment type="pathway">
    <text evidence="2">Protein modification; protein glycosylation.</text>
</comment>
<dbReference type="InterPro" id="IPR026050">
    <property type="entry name" value="C1GALT1/C1GALT1_chp1"/>
</dbReference>
<dbReference type="Pfam" id="PF02434">
    <property type="entry name" value="Fringe"/>
    <property type="match status" value="1"/>
</dbReference>
<evidence type="ECO:0000256" key="1">
    <source>
        <dbReference type="ARBA" id="ARBA00004606"/>
    </source>
</evidence>
<dbReference type="Proteomes" id="UP000747542">
    <property type="component" value="Unassembled WGS sequence"/>
</dbReference>
<evidence type="ECO:0000256" key="4">
    <source>
        <dbReference type="ARBA" id="ARBA00012557"/>
    </source>
</evidence>
<organism evidence="13 14">
    <name type="scientific">Homarus americanus</name>
    <name type="common">American lobster</name>
    <dbReference type="NCBI Taxonomy" id="6706"/>
    <lineage>
        <taxon>Eukaryota</taxon>
        <taxon>Metazoa</taxon>
        <taxon>Ecdysozoa</taxon>
        <taxon>Arthropoda</taxon>
        <taxon>Crustacea</taxon>
        <taxon>Multicrustacea</taxon>
        <taxon>Malacostraca</taxon>
        <taxon>Eumalacostraca</taxon>
        <taxon>Eucarida</taxon>
        <taxon>Decapoda</taxon>
        <taxon>Pleocyemata</taxon>
        <taxon>Astacidea</taxon>
        <taxon>Nephropoidea</taxon>
        <taxon>Nephropidae</taxon>
        <taxon>Homarus</taxon>
    </lineage>
</organism>
<evidence type="ECO:0000313" key="13">
    <source>
        <dbReference type="EMBL" id="KAG7156738.1"/>
    </source>
</evidence>
<dbReference type="EMBL" id="JAHLQT010039062">
    <property type="protein sequence ID" value="KAG7156738.1"/>
    <property type="molecule type" value="Genomic_DNA"/>
</dbReference>
<evidence type="ECO:0000256" key="11">
    <source>
        <dbReference type="ARBA" id="ARBA00023136"/>
    </source>
</evidence>
<feature type="domain" description="Fringe-like glycosyltransferase" evidence="12">
    <location>
        <begin position="10"/>
        <end position="103"/>
    </location>
</feature>
<dbReference type="Gene3D" id="3.90.550.50">
    <property type="match status" value="1"/>
</dbReference>
<gene>
    <name evidence="13" type="primary">C1galt1a-L</name>
    <name evidence="13" type="ORF">Hamer_G006735</name>
</gene>
<proteinExistence type="inferred from homology"/>
<name>A0A8J5JIS6_HOMAM</name>
<dbReference type="GO" id="GO:0000166">
    <property type="term" value="F:nucleotide binding"/>
    <property type="evidence" value="ECO:0007669"/>
    <property type="project" value="UniProtKB-KW"/>
</dbReference>
<accession>A0A8J5JIS6</accession>
<evidence type="ECO:0000256" key="7">
    <source>
        <dbReference type="ARBA" id="ARBA00022692"/>
    </source>
</evidence>
<keyword evidence="5" id="KW-0328">Glycosyltransferase</keyword>
<sequence length="111" mass="12447">FVWAYKQRTEYDWVVKTDDDTFLLVENLQKAVLTLDPDQPQATGLHLRTWETSSTYLNGGAGYVLSRGAVTRLVEEGINGRVCSDHLNFGPGEDVNMADCLTYLGWLSQGF</sequence>
<keyword evidence="9" id="KW-0735">Signal-anchor</keyword>
<evidence type="ECO:0000256" key="5">
    <source>
        <dbReference type="ARBA" id="ARBA00022676"/>
    </source>
</evidence>
<evidence type="ECO:0000256" key="3">
    <source>
        <dbReference type="ARBA" id="ARBA00006462"/>
    </source>
</evidence>
<evidence type="ECO:0000256" key="6">
    <source>
        <dbReference type="ARBA" id="ARBA00022679"/>
    </source>
</evidence>
<protein>
    <recommendedName>
        <fullName evidence="4">N-acetylgalactosaminide beta-1,3-galactosyltransferase</fullName>
        <ecNumber evidence="4">2.4.1.122</ecNumber>
    </recommendedName>
</protein>
<dbReference type="PANTHER" id="PTHR23033">
    <property type="entry name" value="BETA1,3-GALACTOSYLTRANSFERASE"/>
    <property type="match status" value="1"/>
</dbReference>
<evidence type="ECO:0000313" key="14">
    <source>
        <dbReference type="Proteomes" id="UP000747542"/>
    </source>
</evidence>